<dbReference type="PANTHER" id="PTHR11085">
    <property type="entry name" value="NAD-DEPENDENT PROTEIN DEACYLASE SIRTUIN-5, MITOCHONDRIAL-RELATED"/>
    <property type="match status" value="1"/>
</dbReference>
<feature type="region of interest" description="Disordered" evidence="5">
    <location>
        <begin position="1"/>
        <end position="20"/>
    </location>
</feature>
<dbReference type="PROSITE" id="PS50305">
    <property type="entry name" value="SIRTUIN"/>
    <property type="match status" value="1"/>
</dbReference>
<evidence type="ECO:0000256" key="1">
    <source>
        <dbReference type="ARBA" id="ARBA00012928"/>
    </source>
</evidence>
<feature type="active site" description="Proton acceptor" evidence="4">
    <location>
        <position position="155"/>
    </location>
</feature>
<evidence type="ECO:0000313" key="7">
    <source>
        <dbReference type="EMBL" id="SNR83703.1"/>
    </source>
</evidence>
<keyword evidence="2" id="KW-0808">Transferase</keyword>
<evidence type="ECO:0000256" key="4">
    <source>
        <dbReference type="PROSITE-ProRule" id="PRU00236"/>
    </source>
</evidence>
<dbReference type="InterPro" id="IPR029035">
    <property type="entry name" value="DHS-like_NAD/FAD-binding_dom"/>
</dbReference>
<keyword evidence="4" id="KW-0479">Metal-binding</keyword>
<dbReference type="GO" id="GO:0070403">
    <property type="term" value="F:NAD+ binding"/>
    <property type="evidence" value="ECO:0007669"/>
    <property type="project" value="InterPro"/>
</dbReference>
<dbReference type="GO" id="GO:0046872">
    <property type="term" value="F:metal ion binding"/>
    <property type="evidence" value="ECO:0007669"/>
    <property type="project" value="UniProtKB-KW"/>
</dbReference>
<name>A0A238ZM02_9ACTN</name>
<dbReference type="Gene3D" id="3.40.50.1220">
    <property type="entry name" value="TPP-binding domain"/>
    <property type="match status" value="1"/>
</dbReference>
<gene>
    <name evidence="7" type="ORF">SAMN06265355_107307</name>
</gene>
<dbReference type="Pfam" id="PF02146">
    <property type="entry name" value="SIR2"/>
    <property type="match status" value="1"/>
</dbReference>
<organism evidence="7 8">
    <name type="scientific">Actinomadura mexicana</name>
    <dbReference type="NCBI Taxonomy" id="134959"/>
    <lineage>
        <taxon>Bacteria</taxon>
        <taxon>Bacillati</taxon>
        <taxon>Actinomycetota</taxon>
        <taxon>Actinomycetes</taxon>
        <taxon>Streptosporangiales</taxon>
        <taxon>Thermomonosporaceae</taxon>
        <taxon>Actinomadura</taxon>
    </lineage>
</organism>
<evidence type="ECO:0000256" key="5">
    <source>
        <dbReference type="SAM" id="MobiDB-lite"/>
    </source>
</evidence>
<evidence type="ECO:0000256" key="3">
    <source>
        <dbReference type="ARBA" id="ARBA00023027"/>
    </source>
</evidence>
<keyword evidence="4" id="KW-0862">Zinc</keyword>
<dbReference type="GO" id="GO:0017136">
    <property type="term" value="F:histone deacetylase activity, NAD-dependent"/>
    <property type="evidence" value="ECO:0007669"/>
    <property type="project" value="TreeGrafter"/>
</dbReference>
<dbReference type="InterPro" id="IPR050134">
    <property type="entry name" value="NAD-dep_sirtuin_deacylases"/>
</dbReference>
<feature type="binding site" evidence="4">
    <location>
        <position position="191"/>
    </location>
    <ligand>
        <name>Zn(2+)</name>
        <dbReference type="ChEBI" id="CHEBI:29105"/>
    </ligand>
</feature>
<dbReference type="PANTHER" id="PTHR11085:SF4">
    <property type="entry name" value="NAD-DEPENDENT PROTEIN DEACYLASE"/>
    <property type="match status" value="1"/>
</dbReference>
<keyword evidence="3" id="KW-0520">NAD</keyword>
<feature type="binding site" evidence="4">
    <location>
        <position position="163"/>
    </location>
    <ligand>
        <name>Zn(2+)</name>
        <dbReference type="ChEBI" id="CHEBI:29105"/>
    </ligand>
</feature>
<dbReference type="EMBL" id="FZNP01000007">
    <property type="protein sequence ID" value="SNR83703.1"/>
    <property type="molecule type" value="Genomic_DNA"/>
</dbReference>
<dbReference type="InterPro" id="IPR026590">
    <property type="entry name" value="Ssirtuin_cat_dom"/>
</dbReference>
<dbReference type="InterPro" id="IPR026591">
    <property type="entry name" value="Sirtuin_cat_small_dom_sf"/>
</dbReference>
<dbReference type="EC" id="2.3.1.286" evidence="1"/>
<dbReference type="SUPFAM" id="SSF52467">
    <property type="entry name" value="DHS-like NAD/FAD-binding domain"/>
    <property type="match status" value="1"/>
</dbReference>
<evidence type="ECO:0000313" key="8">
    <source>
        <dbReference type="Proteomes" id="UP000198420"/>
    </source>
</evidence>
<dbReference type="Gene3D" id="3.30.1600.10">
    <property type="entry name" value="SIR2/SIRT2 'Small Domain"/>
    <property type="match status" value="1"/>
</dbReference>
<feature type="domain" description="Deacetylase sirtuin-type" evidence="6">
    <location>
        <begin position="33"/>
        <end position="288"/>
    </location>
</feature>
<dbReference type="AlphaFoldDB" id="A0A238ZM02"/>
<proteinExistence type="predicted"/>
<evidence type="ECO:0000259" key="6">
    <source>
        <dbReference type="PROSITE" id="PS50305"/>
    </source>
</evidence>
<dbReference type="Proteomes" id="UP000198420">
    <property type="component" value="Unassembled WGS sequence"/>
</dbReference>
<evidence type="ECO:0000256" key="2">
    <source>
        <dbReference type="ARBA" id="ARBA00022679"/>
    </source>
</evidence>
<feature type="binding site" evidence="4">
    <location>
        <position position="188"/>
    </location>
    <ligand>
        <name>Zn(2+)</name>
        <dbReference type="ChEBI" id="CHEBI:29105"/>
    </ligand>
</feature>
<reference evidence="8" key="1">
    <citation type="submission" date="2017-06" db="EMBL/GenBank/DDBJ databases">
        <authorList>
            <person name="Varghese N."/>
            <person name="Submissions S."/>
        </authorList>
    </citation>
    <scope>NUCLEOTIDE SEQUENCE [LARGE SCALE GENOMIC DNA]</scope>
    <source>
        <strain evidence="8">DSM 44485</strain>
    </source>
</reference>
<sequence length="288" mass="30396">MTLRKGPPDTHPLTGADRSVTGRSVRPWTYHGAVDAPITLARLLPEAEAITVLTGAGISTDSGIPDFRGPNGVWTRDPSAEAMSTIGSYLADPEVRRRAWRARRDDPVWEAEPNAAHAALVELERAGRLRALITQNIDGLHQRAGSSDGAVIEIHGTVREAVCLSCELRTPMRQIIARVEAGEADPPCAECGGIQKSATISFGQALDQDVLDAAIAAARSCDLFLAVGTSLTVQPAAGLCLEAVDHGARLVIINAEETPYDGLADAVLRRPIGETLPRLAGLALGAGR</sequence>
<protein>
    <recommendedName>
        <fullName evidence="1">protein acetyllysine N-acetyltransferase</fullName>
        <ecNumber evidence="1">2.3.1.286</ecNumber>
    </recommendedName>
</protein>
<dbReference type="CDD" id="cd01407">
    <property type="entry name" value="SIR2-fam"/>
    <property type="match status" value="1"/>
</dbReference>
<dbReference type="InterPro" id="IPR003000">
    <property type="entry name" value="Sirtuin"/>
</dbReference>
<feature type="binding site" evidence="4">
    <location>
        <position position="166"/>
    </location>
    <ligand>
        <name>Zn(2+)</name>
        <dbReference type="ChEBI" id="CHEBI:29105"/>
    </ligand>
</feature>
<accession>A0A238ZM02</accession>
<keyword evidence="8" id="KW-1185">Reference proteome</keyword>